<accession>A0A9N9ZBE4</accession>
<comment type="caution">
    <text evidence="2">The sequence shown here is derived from an EMBL/GenBank/DDBJ whole genome shotgun (WGS) entry which is preliminary data.</text>
</comment>
<reference evidence="2 3" key="2">
    <citation type="submission" date="2021-10" db="EMBL/GenBank/DDBJ databases">
        <authorList>
            <person name="Piombo E."/>
        </authorList>
    </citation>
    <scope>NUCLEOTIDE SEQUENCE [LARGE SCALE GENOMIC DNA]</scope>
</reference>
<name>A0A9N9ZBE4_9HYPO</name>
<evidence type="ECO:0000313" key="2">
    <source>
        <dbReference type="EMBL" id="CAH0053117.1"/>
    </source>
</evidence>
<feature type="region of interest" description="Disordered" evidence="1">
    <location>
        <begin position="341"/>
        <end position="400"/>
    </location>
</feature>
<keyword evidence="3" id="KW-1185">Reference proteome</keyword>
<dbReference type="EMBL" id="CABFOC020000045">
    <property type="protein sequence ID" value="CAH0053117.1"/>
    <property type="molecule type" value="Genomic_DNA"/>
</dbReference>
<dbReference type="OrthoDB" id="4207421at2759"/>
<dbReference type="AlphaFoldDB" id="A0A9N9ZBE4"/>
<dbReference type="Proteomes" id="UP000775872">
    <property type="component" value="Unassembled WGS sequence"/>
</dbReference>
<proteinExistence type="predicted"/>
<organism evidence="2 3">
    <name type="scientific">Clonostachys solani</name>
    <dbReference type="NCBI Taxonomy" id="160281"/>
    <lineage>
        <taxon>Eukaryota</taxon>
        <taxon>Fungi</taxon>
        <taxon>Dikarya</taxon>
        <taxon>Ascomycota</taxon>
        <taxon>Pezizomycotina</taxon>
        <taxon>Sordariomycetes</taxon>
        <taxon>Hypocreomycetidae</taxon>
        <taxon>Hypocreales</taxon>
        <taxon>Bionectriaceae</taxon>
        <taxon>Clonostachys</taxon>
    </lineage>
</organism>
<reference evidence="3" key="1">
    <citation type="submission" date="2019-06" db="EMBL/GenBank/DDBJ databases">
        <authorList>
            <person name="Broberg M."/>
        </authorList>
    </citation>
    <scope>NUCLEOTIDE SEQUENCE [LARGE SCALE GENOMIC DNA]</scope>
</reference>
<sequence>METDVHRPEEINEKISAMLAATEALKPGASQLTSPMGSKTPRALTSKVLLKVSSAWDRLNTKPTGFESGHIDSDAASSIPITSRDTRFTIKSIDIRKNEGINIGKNEKARKLAGIEVSRRPVAGSKRSLLNRPRLDSEICSTPSTVESESLNTSGDRNRKLIIRSSGPFGAEPRFDLDLEDRVLSIRPDASSTPRIVIEHRRTTLSVDSRIHSSDFGIFLSKHRHIATDRAINCGEGAKSSTLAVDNKSQDEYLSTSQAFPIGYYLKPPAECRRVKKHPSPNKEYLERLKTALEQYTTLKTYGAVDRDLDELADMVSFPTRPFTSREKNQLPRRCLTLPVERKSDSKGSMKTPPCHLQRGPYRSGTTRSSGVSEHHRIATRSVRTFRPQNDSADDPDELR</sequence>
<protein>
    <submittedName>
        <fullName evidence="2">Uncharacterized protein</fullName>
    </submittedName>
</protein>
<evidence type="ECO:0000313" key="3">
    <source>
        <dbReference type="Proteomes" id="UP000775872"/>
    </source>
</evidence>
<gene>
    <name evidence="2" type="ORF">CSOL1703_00004988</name>
</gene>
<evidence type="ECO:0000256" key="1">
    <source>
        <dbReference type="SAM" id="MobiDB-lite"/>
    </source>
</evidence>